<keyword evidence="2" id="KW-1185">Reference proteome</keyword>
<proteinExistence type="predicted"/>
<organism evidence="1 2">
    <name type="scientific">Rangifer tarandus platyrhynchus</name>
    <name type="common">Svalbard reindeer</name>
    <dbReference type="NCBI Taxonomy" id="3082113"/>
    <lineage>
        <taxon>Eukaryota</taxon>
        <taxon>Metazoa</taxon>
        <taxon>Chordata</taxon>
        <taxon>Craniata</taxon>
        <taxon>Vertebrata</taxon>
        <taxon>Euteleostomi</taxon>
        <taxon>Mammalia</taxon>
        <taxon>Eutheria</taxon>
        <taxon>Laurasiatheria</taxon>
        <taxon>Artiodactyla</taxon>
        <taxon>Ruminantia</taxon>
        <taxon>Pecora</taxon>
        <taxon>Cervidae</taxon>
        <taxon>Odocoileinae</taxon>
        <taxon>Rangifer</taxon>
    </lineage>
</organism>
<evidence type="ECO:0000313" key="2">
    <source>
        <dbReference type="Proteomes" id="UP001176941"/>
    </source>
</evidence>
<sequence>MFEVVCYYPFLPFSFPSAVARLKLEWILHTPPVSSSTPIRSFCLPLDSLASLSSAPVSLVTSPSLPPCFLSLTGFHFLPVTSFPFFTPLVSFPFFLSPLSYLPLLFPQPAPTSPHGFINIC</sequence>
<name>A0ABN8XXZ3_RANTA</name>
<dbReference type="EMBL" id="OX459947">
    <property type="protein sequence ID" value="CAI9154222.1"/>
    <property type="molecule type" value="Genomic_DNA"/>
</dbReference>
<reference evidence="1" key="1">
    <citation type="submission" date="2023-04" db="EMBL/GenBank/DDBJ databases">
        <authorList>
            <consortium name="ELIXIR-Norway"/>
        </authorList>
    </citation>
    <scope>NUCLEOTIDE SEQUENCE [LARGE SCALE GENOMIC DNA]</scope>
</reference>
<protein>
    <submittedName>
        <fullName evidence="1">Uncharacterized protein</fullName>
    </submittedName>
</protein>
<evidence type="ECO:0000313" key="1">
    <source>
        <dbReference type="EMBL" id="CAI9154222.1"/>
    </source>
</evidence>
<dbReference type="Proteomes" id="UP001176941">
    <property type="component" value="Chromosome 11"/>
</dbReference>
<gene>
    <name evidence="1" type="ORF">MRATA1EN1_LOCUS3184</name>
</gene>
<accession>A0ABN8XXZ3</accession>